<evidence type="ECO:0000313" key="2">
    <source>
        <dbReference type="WBParaSite" id="HPBE_0001918201-mRNA-1"/>
    </source>
</evidence>
<dbReference type="AlphaFoldDB" id="A0A183GAV4"/>
<organism evidence="1 2">
    <name type="scientific">Heligmosomoides polygyrus</name>
    <name type="common">Parasitic roundworm</name>
    <dbReference type="NCBI Taxonomy" id="6339"/>
    <lineage>
        <taxon>Eukaryota</taxon>
        <taxon>Metazoa</taxon>
        <taxon>Ecdysozoa</taxon>
        <taxon>Nematoda</taxon>
        <taxon>Chromadorea</taxon>
        <taxon>Rhabditida</taxon>
        <taxon>Rhabditina</taxon>
        <taxon>Rhabditomorpha</taxon>
        <taxon>Strongyloidea</taxon>
        <taxon>Heligmosomidae</taxon>
        <taxon>Heligmosomoides</taxon>
    </lineage>
</organism>
<protein>
    <submittedName>
        <fullName evidence="2">MYND-type domain-containing protein</fullName>
    </submittedName>
</protein>
<keyword evidence="1" id="KW-1185">Reference proteome</keyword>
<dbReference type="Proteomes" id="UP000050761">
    <property type="component" value="Unassembled WGS sequence"/>
</dbReference>
<name>A0A183GAV4_HELPZ</name>
<accession>A0A183GAV4</accession>
<dbReference type="WBParaSite" id="HPBE_0001918201-mRNA-1">
    <property type="protein sequence ID" value="HPBE_0001918201-mRNA-1"/>
    <property type="gene ID" value="HPBE_0001918201"/>
</dbReference>
<evidence type="ECO:0000313" key="1">
    <source>
        <dbReference type="Proteomes" id="UP000050761"/>
    </source>
</evidence>
<reference evidence="2" key="1">
    <citation type="submission" date="2019-09" db="UniProtKB">
        <authorList>
            <consortium name="WormBaseParasite"/>
        </authorList>
    </citation>
    <scope>IDENTIFICATION</scope>
</reference>
<sequence length="154" mass="17216">LHLFLAQLFPPTSSSFDKSESRSIVLQCRYCGCDDVKSLKQCLFCGSVAYCSDEHQVCKEFIVFLRLFYRLLTGNHCVGRMRIEIVAAIFCTSRMHGASRTKTRLSLSLIYYPSLLRRQVAGGCPPIINSVRRATKAGKILIPTKNNSTSSTIS</sequence>
<proteinExistence type="predicted"/>